<evidence type="ECO:0000313" key="7">
    <source>
        <dbReference type="EMBL" id="KAF7731828.1"/>
    </source>
</evidence>
<evidence type="ECO:0000256" key="2">
    <source>
        <dbReference type="ARBA" id="ARBA00022737"/>
    </source>
</evidence>
<accession>A0A8H7BVF0</accession>
<comment type="similarity">
    <text evidence="1">Belongs to the CCM1 family.</text>
</comment>
<evidence type="ECO:0000256" key="5">
    <source>
        <dbReference type="PROSITE-ProRule" id="PRU00708"/>
    </source>
</evidence>
<dbReference type="Gene3D" id="1.25.40.10">
    <property type="entry name" value="Tetratricopeptide repeat domain"/>
    <property type="match status" value="2"/>
</dbReference>
<reference evidence="7" key="1">
    <citation type="submission" date="2020-01" db="EMBL/GenBank/DDBJ databases">
        <title>Genome Sequencing of Three Apophysomyces-Like Fungal Strains Confirms a Novel Fungal Genus in the Mucoromycota with divergent Burkholderia-like Endosymbiotic Bacteria.</title>
        <authorList>
            <person name="Stajich J.E."/>
            <person name="Macias A.M."/>
            <person name="Carter-House D."/>
            <person name="Lovett B."/>
            <person name="Kasson L.R."/>
            <person name="Berry K."/>
            <person name="Grigoriev I."/>
            <person name="Chang Y."/>
            <person name="Spatafora J."/>
            <person name="Kasson M.T."/>
        </authorList>
    </citation>
    <scope>NUCLEOTIDE SEQUENCE</scope>
    <source>
        <strain evidence="7">NRRL A-21654</strain>
    </source>
</reference>
<dbReference type="Pfam" id="PF01535">
    <property type="entry name" value="PPR"/>
    <property type="match status" value="1"/>
</dbReference>
<comment type="caution">
    <text evidence="7">The sequence shown here is derived from an EMBL/GenBank/DDBJ whole genome shotgun (WGS) entry which is preliminary data.</text>
</comment>
<name>A0A8H7BVF0_9FUNG</name>
<dbReference type="EMBL" id="JABAYA010000007">
    <property type="protein sequence ID" value="KAF7731828.1"/>
    <property type="molecule type" value="Genomic_DNA"/>
</dbReference>
<keyword evidence="2" id="KW-0677">Repeat</keyword>
<evidence type="ECO:0000256" key="6">
    <source>
        <dbReference type="SAM" id="MobiDB-lite"/>
    </source>
</evidence>
<feature type="repeat" description="PPR" evidence="5">
    <location>
        <begin position="213"/>
        <end position="247"/>
    </location>
</feature>
<dbReference type="PANTHER" id="PTHR47447:SF17">
    <property type="entry name" value="OS12G0638900 PROTEIN"/>
    <property type="match status" value="1"/>
</dbReference>
<dbReference type="InterPro" id="IPR002885">
    <property type="entry name" value="PPR_rpt"/>
</dbReference>
<gene>
    <name evidence="7" type="ORF">EC973_008343</name>
</gene>
<feature type="compositionally biased region" description="Basic and acidic residues" evidence="6">
    <location>
        <begin position="58"/>
        <end position="70"/>
    </location>
</feature>
<dbReference type="SUPFAM" id="SSF48452">
    <property type="entry name" value="TPR-like"/>
    <property type="match status" value="1"/>
</dbReference>
<comment type="function">
    <text evidence="3">Regulates mitochondrial small subunit maturation by controlling 15S rRNA 5'-end processing. Localizes to the 5' precursor of the 15S rRNA in a position that is subsequently occupied by mS47 in the mature yeast mtSSU. Uses structure and sequence-specific RNA recognition, binding to a single-stranded region of the precursor and specifically recognizing bases -6 to -1. The exchange of Ccm1 for mS47 is coupled to the irreversible removal of precursor rRNA that is accompanied by conformational changes of the mitoribosomal proteins uS5m and mS26. These conformational changes signal completion of 5'-end rRNA processing through protection of the mature 5'-end of the 15S rRNA and stabilization of mS47. The removal of the 5' precursor together with the dissociation of Ccm1 may be catalyzed by the 5'-3' exoribonuclease Pet127. Involved in the specific removal of group I introns in mitochondrial encoded transcripts.</text>
</comment>
<sequence>MRPLWRRLNTVPFQRICIFCRGAEERWLRSVWARQALSGSRSHNAAALMYDPPTTISENRRDETSLKRETNTMPFHNNSSVEVRPFPHRPAPVRSKLALLAEFQKALATQDIDRIWPIYSTFYRYNYLHYLTRRNFRQLFIYTTRGRASQKNLHRLLALMDDMKMLQMPLRLSEYNVLMNWVGGRAMTRKQLHHLTNAFGLFDELGKRQIQPDVVTYNTLIHIASQVSDMRTAQRLYHDMVARGIRPDAYTYSTLIHSMGKMGDIPSIERLLVQLRENDAANNTITWNAVLASYAHNGVYDKAESMFNQMVGALPRWRRRRKEKKKPFQDTPPADVESFRTMIAMRLRHGQLTEAMEDLERMLQLDIQPMAAVYNSFFSYFMDSSKSLGEQRASHLTTLRQLYTSMQQTKTAPNSDTMYTLVSALLDLGDTKFALETFVKLSNESVKTEDLSMSGPVATLTQRRFRSARTLPARIEPNQILMDRLTSLVSQSSS</sequence>
<feature type="region of interest" description="Disordered" evidence="6">
    <location>
        <begin position="58"/>
        <end position="81"/>
    </location>
</feature>
<feature type="compositionally biased region" description="Polar residues" evidence="6">
    <location>
        <begin position="71"/>
        <end position="81"/>
    </location>
</feature>
<dbReference type="PROSITE" id="PS51375">
    <property type="entry name" value="PPR"/>
    <property type="match status" value="3"/>
</dbReference>
<organism evidence="7 8">
    <name type="scientific">Apophysomyces ossiformis</name>
    <dbReference type="NCBI Taxonomy" id="679940"/>
    <lineage>
        <taxon>Eukaryota</taxon>
        <taxon>Fungi</taxon>
        <taxon>Fungi incertae sedis</taxon>
        <taxon>Mucoromycota</taxon>
        <taxon>Mucoromycotina</taxon>
        <taxon>Mucoromycetes</taxon>
        <taxon>Mucorales</taxon>
        <taxon>Mucorineae</taxon>
        <taxon>Mucoraceae</taxon>
        <taxon>Apophysomyces</taxon>
    </lineage>
</organism>
<dbReference type="InterPro" id="IPR011990">
    <property type="entry name" value="TPR-like_helical_dom_sf"/>
</dbReference>
<evidence type="ECO:0000313" key="8">
    <source>
        <dbReference type="Proteomes" id="UP000605846"/>
    </source>
</evidence>
<proteinExistence type="inferred from homology"/>
<dbReference type="AlphaFoldDB" id="A0A8H7BVF0"/>
<dbReference type="Pfam" id="PF13041">
    <property type="entry name" value="PPR_2"/>
    <property type="match status" value="1"/>
</dbReference>
<dbReference type="OrthoDB" id="1908178at2759"/>
<comment type="subunit">
    <text evidence="4">Binds to mitochondrial small subunit 15S rRNA.</text>
</comment>
<evidence type="ECO:0000256" key="3">
    <source>
        <dbReference type="ARBA" id="ARBA00044493"/>
    </source>
</evidence>
<dbReference type="NCBIfam" id="TIGR00756">
    <property type="entry name" value="PPR"/>
    <property type="match status" value="2"/>
</dbReference>
<dbReference type="Proteomes" id="UP000605846">
    <property type="component" value="Unassembled WGS sequence"/>
</dbReference>
<evidence type="ECO:0000256" key="4">
    <source>
        <dbReference type="ARBA" id="ARBA00044511"/>
    </source>
</evidence>
<dbReference type="PANTHER" id="PTHR47447">
    <property type="entry name" value="OS03G0856100 PROTEIN"/>
    <property type="match status" value="1"/>
</dbReference>
<feature type="repeat" description="PPR" evidence="5">
    <location>
        <begin position="335"/>
        <end position="369"/>
    </location>
</feature>
<feature type="repeat" description="PPR" evidence="5">
    <location>
        <begin position="283"/>
        <end position="313"/>
    </location>
</feature>
<keyword evidence="8" id="KW-1185">Reference proteome</keyword>
<protein>
    <submittedName>
        <fullName evidence="7">Uncharacterized protein</fullName>
    </submittedName>
</protein>
<evidence type="ECO:0000256" key="1">
    <source>
        <dbReference type="ARBA" id="ARBA00006192"/>
    </source>
</evidence>